<dbReference type="InterPro" id="IPR035906">
    <property type="entry name" value="MetI-like_sf"/>
</dbReference>
<dbReference type="AlphaFoldDB" id="A0A1L2ZNL3"/>
<evidence type="ECO:0000313" key="7">
    <source>
        <dbReference type="Proteomes" id="UP000183530"/>
    </source>
</evidence>
<evidence type="ECO:0000256" key="2">
    <source>
        <dbReference type="ARBA" id="ARBA00022692"/>
    </source>
</evidence>
<evidence type="ECO:0000256" key="1">
    <source>
        <dbReference type="ARBA" id="ARBA00004141"/>
    </source>
</evidence>
<reference evidence="6 7" key="1">
    <citation type="submission" date="2016-11" db="EMBL/GenBank/DDBJ databases">
        <title>Genome sequencing of Zhihengliuella aestuarii B18 antagonistic to Plasmodiophora brassicae.</title>
        <authorList>
            <person name="Luo Y."/>
        </authorList>
    </citation>
    <scope>NUCLEOTIDE SEQUENCE [LARGE SCALE GENOMIC DNA]</scope>
    <source>
        <strain evidence="6 7">B18</strain>
    </source>
</reference>
<dbReference type="KEGG" id="nae:BHE16_07110"/>
<proteinExistence type="predicted"/>
<sequence length="203" mass="22493">MPRSYAKNVASKYSTREAIARQLPISPWIIGFLVCTGGAMAFSRVVSFGHYEPTSNSMRSIETAHEDRLVEGPRAGLSPANTLSYAVMAISLEKILALLFAFLLNKTDHGSGVSITVFHLPKKASCLATSFICNVQLNSYIGAINRFASFQLIQLGFSLRDAADQTDHLGQRYFVQKNRYEGARTIDSDHFFVTVHPQGERNE</sequence>
<evidence type="ECO:0000313" key="6">
    <source>
        <dbReference type="EMBL" id="APF40817.1"/>
    </source>
</evidence>
<protein>
    <submittedName>
        <fullName evidence="6">Uncharacterized protein</fullName>
    </submittedName>
</protein>
<evidence type="ECO:0000256" key="5">
    <source>
        <dbReference type="SAM" id="Phobius"/>
    </source>
</evidence>
<dbReference type="Gene3D" id="1.10.3720.10">
    <property type="entry name" value="MetI-like"/>
    <property type="match status" value="1"/>
</dbReference>
<evidence type="ECO:0000256" key="4">
    <source>
        <dbReference type="ARBA" id="ARBA00023136"/>
    </source>
</evidence>
<keyword evidence="7" id="KW-1185">Reference proteome</keyword>
<keyword evidence="2 5" id="KW-0812">Transmembrane</keyword>
<organism evidence="6 7">
    <name type="scientific">Neomicrococcus aestuarii</name>
    <dbReference type="NCBI Taxonomy" id="556325"/>
    <lineage>
        <taxon>Bacteria</taxon>
        <taxon>Bacillati</taxon>
        <taxon>Actinomycetota</taxon>
        <taxon>Actinomycetes</taxon>
        <taxon>Micrococcales</taxon>
        <taxon>Micrococcaceae</taxon>
        <taxon>Neomicrococcus</taxon>
    </lineage>
</organism>
<dbReference type="SUPFAM" id="SSF161098">
    <property type="entry name" value="MetI-like"/>
    <property type="match status" value="1"/>
</dbReference>
<accession>A0A1L2ZNL3</accession>
<evidence type="ECO:0000256" key="3">
    <source>
        <dbReference type="ARBA" id="ARBA00022989"/>
    </source>
</evidence>
<gene>
    <name evidence="6" type="ORF">BHE16_07110</name>
</gene>
<feature type="transmembrane region" description="Helical" evidence="5">
    <location>
        <begin position="25"/>
        <end position="46"/>
    </location>
</feature>
<feature type="transmembrane region" description="Helical" evidence="5">
    <location>
        <begin position="83"/>
        <end position="104"/>
    </location>
</feature>
<keyword evidence="3 5" id="KW-1133">Transmembrane helix</keyword>
<dbReference type="STRING" id="556325.BHE16_07110"/>
<dbReference type="EMBL" id="CP018135">
    <property type="protein sequence ID" value="APF40817.1"/>
    <property type="molecule type" value="Genomic_DNA"/>
</dbReference>
<keyword evidence="4 5" id="KW-0472">Membrane</keyword>
<name>A0A1L2ZNL3_9MICC</name>
<dbReference type="GO" id="GO:0016020">
    <property type="term" value="C:membrane"/>
    <property type="evidence" value="ECO:0007669"/>
    <property type="project" value="UniProtKB-SubCell"/>
</dbReference>
<dbReference type="Proteomes" id="UP000183530">
    <property type="component" value="Chromosome"/>
</dbReference>
<comment type="subcellular location">
    <subcellularLocation>
        <location evidence="1">Membrane</location>
        <topology evidence="1">Multi-pass membrane protein</topology>
    </subcellularLocation>
</comment>